<dbReference type="PROSITE" id="PS00108">
    <property type="entry name" value="PROTEIN_KINASE_ST"/>
    <property type="match status" value="1"/>
</dbReference>
<evidence type="ECO:0000313" key="2">
    <source>
        <dbReference type="EMBL" id="EFX73186.1"/>
    </source>
</evidence>
<dbReference type="PANTHER" id="PTHR13954">
    <property type="entry name" value="IRE1-RELATED"/>
    <property type="match status" value="1"/>
</dbReference>
<dbReference type="GO" id="GO:0030968">
    <property type="term" value="P:endoplasmic reticulum unfolded protein response"/>
    <property type="evidence" value="ECO:0007669"/>
    <property type="project" value="InterPro"/>
</dbReference>
<proteinExistence type="predicted"/>
<name>E9H4Q2_DAPPU</name>
<feature type="domain" description="Protein kinase" evidence="1">
    <location>
        <begin position="1"/>
        <end position="152"/>
    </location>
</feature>
<dbReference type="eggNOG" id="KOG1027">
    <property type="taxonomic scope" value="Eukaryota"/>
</dbReference>
<dbReference type="Proteomes" id="UP000000305">
    <property type="component" value="Unassembled WGS sequence"/>
</dbReference>
<dbReference type="Pfam" id="PF00069">
    <property type="entry name" value="Pkinase"/>
    <property type="match status" value="1"/>
</dbReference>
<dbReference type="Gene3D" id="1.10.510.10">
    <property type="entry name" value="Transferase(Phosphotransferase) domain 1"/>
    <property type="match status" value="1"/>
</dbReference>
<dbReference type="SMART" id="SM00220">
    <property type="entry name" value="S_TKc"/>
    <property type="match status" value="1"/>
</dbReference>
<dbReference type="KEGG" id="dpx:DAPPUDRAFT_58195"/>
<dbReference type="STRING" id="6669.E9H4Q2"/>
<accession>E9H4Q2</accession>
<dbReference type="PROSITE" id="PS50011">
    <property type="entry name" value="PROTEIN_KINASE_DOM"/>
    <property type="match status" value="1"/>
</dbReference>
<reference evidence="2 3" key="1">
    <citation type="journal article" date="2011" name="Science">
        <title>The ecoresponsive genome of Daphnia pulex.</title>
        <authorList>
            <person name="Colbourne J.K."/>
            <person name="Pfrender M.E."/>
            <person name="Gilbert D."/>
            <person name="Thomas W.K."/>
            <person name="Tucker A."/>
            <person name="Oakley T.H."/>
            <person name="Tokishita S."/>
            <person name="Aerts A."/>
            <person name="Arnold G.J."/>
            <person name="Basu M.K."/>
            <person name="Bauer D.J."/>
            <person name="Caceres C.E."/>
            <person name="Carmel L."/>
            <person name="Casola C."/>
            <person name="Choi J.H."/>
            <person name="Detter J.C."/>
            <person name="Dong Q."/>
            <person name="Dusheyko S."/>
            <person name="Eads B.D."/>
            <person name="Frohlich T."/>
            <person name="Geiler-Samerotte K.A."/>
            <person name="Gerlach D."/>
            <person name="Hatcher P."/>
            <person name="Jogdeo S."/>
            <person name="Krijgsveld J."/>
            <person name="Kriventseva E.V."/>
            <person name="Kultz D."/>
            <person name="Laforsch C."/>
            <person name="Lindquist E."/>
            <person name="Lopez J."/>
            <person name="Manak J.R."/>
            <person name="Muller J."/>
            <person name="Pangilinan J."/>
            <person name="Patwardhan R.P."/>
            <person name="Pitluck S."/>
            <person name="Pritham E.J."/>
            <person name="Rechtsteiner A."/>
            <person name="Rho M."/>
            <person name="Rogozin I.B."/>
            <person name="Sakarya O."/>
            <person name="Salamov A."/>
            <person name="Schaack S."/>
            <person name="Shapiro H."/>
            <person name="Shiga Y."/>
            <person name="Skalitzky C."/>
            <person name="Smith Z."/>
            <person name="Souvorov A."/>
            <person name="Sung W."/>
            <person name="Tang Z."/>
            <person name="Tsuchiya D."/>
            <person name="Tu H."/>
            <person name="Vos H."/>
            <person name="Wang M."/>
            <person name="Wolf Y.I."/>
            <person name="Yamagata H."/>
            <person name="Yamada T."/>
            <person name="Ye Y."/>
            <person name="Shaw J.R."/>
            <person name="Andrews J."/>
            <person name="Crease T.J."/>
            <person name="Tang H."/>
            <person name="Lucas S.M."/>
            <person name="Robertson H.M."/>
            <person name="Bork P."/>
            <person name="Koonin E.V."/>
            <person name="Zdobnov E.M."/>
            <person name="Grigoriev I.V."/>
            <person name="Lynch M."/>
            <person name="Boore J.L."/>
        </authorList>
    </citation>
    <scope>NUCLEOTIDE SEQUENCE [LARGE SCALE GENOMIC DNA]</scope>
</reference>
<dbReference type="GO" id="GO:0004674">
    <property type="term" value="F:protein serine/threonine kinase activity"/>
    <property type="evidence" value="ECO:0007669"/>
    <property type="project" value="InterPro"/>
</dbReference>
<dbReference type="InterPro" id="IPR000719">
    <property type="entry name" value="Prot_kinase_dom"/>
</dbReference>
<dbReference type="HOGENOM" id="CLU_000288_7_1_1"/>
<dbReference type="PhylomeDB" id="E9H4Q2"/>
<evidence type="ECO:0000259" key="1">
    <source>
        <dbReference type="PROSITE" id="PS50011"/>
    </source>
</evidence>
<sequence>VFTQLASGLEYIHSKNLIHRDIKPENVLIFVDSTSQDVKVTMKWADFGLSKAVNEPGTYLMSSGVKGTRNWYAPELIRLLHQESPTGWQQQIRCTVKSDVFALGLVVAYLLLNGQHIYGSNDIEIINNILGDEAINMKSKLSLYLRESQNGI</sequence>
<organism evidence="2 3">
    <name type="scientific">Daphnia pulex</name>
    <name type="common">Water flea</name>
    <dbReference type="NCBI Taxonomy" id="6669"/>
    <lineage>
        <taxon>Eukaryota</taxon>
        <taxon>Metazoa</taxon>
        <taxon>Ecdysozoa</taxon>
        <taxon>Arthropoda</taxon>
        <taxon>Crustacea</taxon>
        <taxon>Branchiopoda</taxon>
        <taxon>Diplostraca</taxon>
        <taxon>Cladocera</taxon>
        <taxon>Anomopoda</taxon>
        <taxon>Daphniidae</taxon>
        <taxon>Daphnia</taxon>
    </lineage>
</organism>
<dbReference type="EMBL" id="GL732592">
    <property type="protein sequence ID" value="EFX73186.1"/>
    <property type="molecule type" value="Genomic_DNA"/>
</dbReference>
<gene>
    <name evidence="2" type="ORF">DAPPUDRAFT_58195</name>
</gene>
<dbReference type="GO" id="GO:0004521">
    <property type="term" value="F:RNA endonuclease activity"/>
    <property type="evidence" value="ECO:0007669"/>
    <property type="project" value="InterPro"/>
</dbReference>
<protein>
    <recommendedName>
        <fullName evidence="1">Protein kinase domain-containing protein</fullName>
    </recommendedName>
</protein>
<dbReference type="AlphaFoldDB" id="E9H4Q2"/>
<feature type="non-terminal residue" evidence="2">
    <location>
        <position position="1"/>
    </location>
</feature>
<dbReference type="OrthoDB" id="6373300at2759"/>
<dbReference type="SUPFAM" id="SSF56112">
    <property type="entry name" value="Protein kinase-like (PK-like)"/>
    <property type="match status" value="1"/>
</dbReference>
<dbReference type="GO" id="GO:0005524">
    <property type="term" value="F:ATP binding"/>
    <property type="evidence" value="ECO:0007669"/>
    <property type="project" value="InterPro"/>
</dbReference>
<dbReference type="FunFam" id="1.10.510.10:FF:002445">
    <property type="match status" value="1"/>
</dbReference>
<dbReference type="InterPro" id="IPR045133">
    <property type="entry name" value="IRE1/2-like"/>
</dbReference>
<dbReference type="InParanoid" id="E9H4Q2"/>
<dbReference type="InterPro" id="IPR011009">
    <property type="entry name" value="Kinase-like_dom_sf"/>
</dbReference>
<keyword evidence="3" id="KW-1185">Reference proteome</keyword>
<dbReference type="InterPro" id="IPR008271">
    <property type="entry name" value="Ser/Thr_kinase_AS"/>
</dbReference>
<dbReference type="PANTHER" id="PTHR13954:SF6">
    <property type="entry name" value="NON-SPECIFIC SERINE_THREONINE PROTEIN KINASE"/>
    <property type="match status" value="1"/>
</dbReference>
<evidence type="ECO:0000313" key="3">
    <source>
        <dbReference type="Proteomes" id="UP000000305"/>
    </source>
</evidence>